<feature type="domain" description="Ferritin-like diiron" evidence="14">
    <location>
        <begin position="73"/>
        <end position="131"/>
    </location>
</feature>
<evidence type="ECO:0000256" key="10">
    <source>
        <dbReference type="ARBA" id="ARBA00047990"/>
    </source>
</evidence>
<dbReference type="InterPro" id="IPR012347">
    <property type="entry name" value="Ferritin-like"/>
</dbReference>
<evidence type="ECO:0000256" key="6">
    <source>
        <dbReference type="ARBA" id="ARBA00023004"/>
    </source>
</evidence>
<evidence type="ECO:0000313" key="16">
    <source>
        <dbReference type="Proteomes" id="UP000694726"/>
    </source>
</evidence>
<evidence type="ECO:0000256" key="3">
    <source>
        <dbReference type="ARBA" id="ARBA00007513"/>
    </source>
</evidence>
<feature type="compositionally biased region" description="Low complexity" evidence="13">
    <location>
        <begin position="49"/>
        <end position="65"/>
    </location>
</feature>
<comment type="subunit">
    <text evidence="8">Oligomer of 24 subunits. There are two types of subunits: L (light) chain and H (heavy) chain. The major chain can be light or heavy, depending on the species and tissue type. The functional molecule forms a roughly spherical shell with a diameter of 12 nm and contains a central cavity into which the insoluble mineral iron core is deposited. Interacts with NCOA4; NCOA4 promotes targeting of the iron-binding ferritin complex to autolysosomes following starvation or iron depletion.</text>
</comment>
<keyword evidence="5 11" id="KW-0479">Metal-binding</keyword>
<keyword evidence="4 12" id="KW-0409">Iron storage</keyword>
<dbReference type="GO" id="GO:0005764">
    <property type="term" value="C:lysosome"/>
    <property type="evidence" value="ECO:0007669"/>
    <property type="project" value="UniProtKB-SubCell"/>
</dbReference>
<dbReference type="InterPro" id="IPR008331">
    <property type="entry name" value="Ferritin_DPS_dom"/>
</dbReference>
<comment type="catalytic activity">
    <reaction evidence="10">
        <text>4 Fe(2+) + O2 + 4 H(+) = 4 Fe(3+) + 2 H2O</text>
        <dbReference type="Rhea" id="RHEA:11148"/>
        <dbReference type="ChEBI" id="CHEBI:15377"/>
        <dbReference type="ChEBI" id="CHEBI:15378"/>
        <dbReference type="ChEBI" id="CHEBI:15379"/>
        <dbReference type="ChEBI" id="CHEBI:29033"/>
        <dbReference type="ChEBI" id="CHEBI:29034"/>
        <dbReference type="EC" id="1.16.3.1"/>
    </reaction>
</comment>
<keyword evidence="6 11" id="KW-0408">Iron</keyword>
<evidence type="ECO:0000256" key="1">
    <source>
        <dbReference type="ARBA" id="ARBA00004371"/>
    </source>
</evidence>
<evidence type="ECO:0000256" key="7">
    <source>
        <dbReference type="ARBA" id="ARBA00023228"/>
    </source>
</evidence>
<comment type="function">
    <text evidence="12">Stores iron in a soluble, non-toxic, readily available form. Important for iron homeostasis. Iron is taken up in the ferrous form and deposited as ferric hydroxides after oxidation.</text>
</comment>
<dbReference type="InterPro" id="IPR009040">
    <property type="entry name" value="Ferritin-like_diiron"/>
</dbReference>
<dbReference type="Pfam" id="PF00210">
    <property type="entry name" value="Ferritin"/>
    <property type="match status" value="1"/>
</dbReference>
<dbReference type="GO" id="GO:0004322">
    <property type="term" value="F:ferroxidase activity"/>
    <property type="evidence" value="ECO:0007669"/>
    <property type="project" value="UniProtKB-EC"/>
</dbReference>
<comment type="similarity">
    <text evidence="3 12">Belongs to the ferritin family.</text>
</comment>
<evidence type="ECO:0000256" key="9">
    <source>
        <dbReference type="ARBA" id="ARBA00045964"/>
    </source>
</evidence>
<reference evidence="15" key="1">
    <citation type="submission" date="2025-08" db="UniProtKB">
        <authorList>
            <consortium name="Ensembl"/>
        </authorList>
    </citation>
    <scope>IDENTIFICATION</scope>
</reference>
<comment type="subcellular location">
    <subcellularLocation>
        <location evidence="2">Cytoplasmic vesicle</location>
        <location evidence="2">Autophagosome</location>
    </subcellularLocation>
    <subcellularLocation>
        <location evidence="1">Lysosome</location>
    </subcellularLocation>
</comment>
<evidence type="ECO:0000256" key="2">
    <source>
        <dbReference type="ARBA" id="ARBA00004419"/>
    </source>
</evidence>
<dbReference type="InterPro" id="IPR001519">
    <property type="entry name" value="Ferritin"/>
</dbReference>
<dbReference type="PANTHER" id="PTHR11431:SF37">
    <property type="entry name" value="FERRITIN HEAVY CHAIN"/>
    <property type="match status" value="1"/>
</dbReference>
<dbReference type="Ensembl" id="ENSSSCT00015055827.1">
    <property type="protein sequence ID" value="ENSSSCP00015022433.1"/>
    <property type="gene ID" value="ENSSSCG00015041878.1"/>
</dbReference>
<evidence type="ECO:0000256" key="12">
    <source>
        <dbReference type="RuleBase" id="RU361145"/>
    </source>
</evidence>
<dbReference type="PANTHER" id="PTHR11431">
    <property type="entry name" value="FERRITIN"/>
    <property type="match status" value="1"/>
</dbReference>
<dbReference type="Proteomes" id="UP000694726">
    <property type="component" value="Unplaced"/>
</dbReference>
<comment type="function">
    <text evidence="9">Stores iron in a soluble, non-toxic, readily available form. Important for iron homeostasis. Has ferroxidase activity. Iron is taken up in the ferrous form and deposited as ferric hydroxides after oxidation. Also plays a role in delivery of iron to cells. Mediates iron uptake in capsule cells of the developing kidney. Delivery to lysosomes is mediated by the cargo receptor NCOA4 for autophagic degradation and release of iron.</text>
</comment>
<feature type="binding site" evidence="11">
    <location>
        <position position="128"/>
    </location>
    <ligand>
        <name>Fe cation</name>
        <dbReference type="ChEBI" id="CHEBI:24875"/>
        <label>1</label>
    </ligand>
</feature>
<dbReference type="GO" id="GO:0006826">
    <property type="term" value="P:iron ion transport"/>
    <property type="evidence" value="ECO:0007669"/>
    <property type="project" value="InterPro"/>
</dbReference>
<evidence type="ECO:0000259" key="14">
    <source>
        <dbReference type="PROSITE" id="PS50905"/>
    </source>
</evidence>
<dbReference type="SUPFAM" id="SSF47240">
    <property type="entry name" value="Ferritin-like"/>
    <property type="match status" value="1"/>
</dbReference>
<evidence type="ECO:0000256" key="8">
    <source>
        <dbReference type="ARBA" id="ARBA00044959"/>
    </source>
</evidence>
<dbReference type="GO" id="GO:0005776">
    <property type="term" value="C:autophagosome"/>
    <property type="evidence" value="ECO:0007669"/>
    <property type="project" value="UniProtKB-SubCell"/>
</dbReference>
<evidence type="ECO:0000256" key="4">
    <source>
        <dbReference type="ARBA" id="ARBA00022434"/>
    </source>
</evidence>
<organism evidence="15 16">
    <name type="scientific">Sus scrofa</name>
    <name type="common">Pig</name>
    <dbReference type="NCBI Taxonomy" id="9823"/>
    <lineage>
        <taxon>Eukaryota</taxon>
        <taxon>Metazoa</taxon>
        <taxon>Chordata</taxon>
        <taxon>Craniata</taxon>
        <taxon>Vertebrata</taxon>
        <taxon>Euteleostomi</taxon>
        <taxon>Mammalia</taxon>
        <taxon>Eutheria</taxon>
        <taxon>Laurasiatheria</taxon>
        <taxon>Artiodactyla</taxon>
        <taxon>Suina</taxon>
        <taxon>Suidae</taxon>
        <taxon>Sus</taxon>
    </lineage>
</organism>
<keyword evidence="7" id="KW-0458">Lysosome</keyword>
<proteinExistence type="inferred from homology"/>
<evidence type="ECO:0000256" key="13">
    <source>
        <dbReference type="SAM" id="MobiDB-lite"/>
    </source>
</evidence>
<dbReference type="InterPro" id="IPR009078">
    <property type="entry name" value="Ferritin-like_SF"/>
</dbReference>
<dbReference type="PROSITE" id="PS50905">
    <property type="entry name" value="FERRITIN_LIKE"/>
    <property type="match status" value="1"/>
</dbReference>
<sequence>GESLRFAASTVLGRNPALVNLLPGCSEPALATSSQRPGTAPQGHRRCSRTTTAATTSPQPPAKTTSCSWQVCQNYHQDSEAAINRQINLELYASCMYLSVSYYFDCDDVALKNFAGYFLHQSPEEREHLKN</sequence>
<feature type="binding site" evidence="11">
    <location>
        <position position="90"/>
    </location>
    <ligand>
        <name>Fe cation</name>
        <dbReference type="ChEBI" id="CHEBI:24875"/>
        <label>1</label>
    </ligand>
</feature>
<dbReference type="Gene3D" id="1.20.1260.10">
    <property type="match status" value="1"/>
</dbReference>
<feature type="region of interest" description="Disordered" evidence="13">
    <location>
        <begin position="30"/>
        <end position="65"/>
    </location>
</feature>
<evidence type="ECO:0000256" key="5">
    <source>
        <dbReference type="ARBA" id="ARBA00022723"/>
    </source>
</evidence>
<protein>
    <recommendedName>
        <fullName evidence="12">Ferritin</fullName>
    </recommendedName>
</protein>
<name>A0A8D0NPU6_PIG</name>
<feature type="binding site" evidence="11">
    <location>
        <position position="125"/>
    </location>
    <ligand>
        <name>Fe cation</name>
        <dbReference type="ChEBI" id="CHEBI:24875"/>
        <label>1</label>
    </ligand>
</feature>
<dbReference type="GO" id="GO:0008199">
    <property type="term" value="F:ferric iron binding"/>
    <property type="evidence" value="ECO:0007669"/>
    <property type="project" value="InterPro"/>
</dbReference>
<accession>A0A8D0NPU6</accession>
<dbReference type="GO" id="GO:0006879">
    <property type="term" value="P:intracellular iron ion homeostasis"/>
    <property type="evidence" value="ECO:0007669"/>
    <property type="project" value="UniProtKB-KW"/>
</dbReference>
<evidence type="ECO:0000313" key="15">
    <source>
        <dbReference type="Ensembl" id="ENSSSCP00015022433.1"/>
    </source>
</evidence>
<dbReference type="AlphaFoldDB" id="A0A8D0NPU6"/>
<evidence type="ECO:0000256" key="11">
    <source>
        <dbReference type="PIRSR" id="PIRSR601519-1"/>
    </source>
</evidence>